<evidence type="ECO:0000259" key="4">
    <source>
        <dbReference type="PROSITE" id="PS51767"/>
    </source>
</evidence>
<dbReference type="PANTHER" id="PTHR13683">
    <property type="entry name" value="ASPARTYL PROTEASES"/>
    <property type="match status" value="1"/>
</dbReference>
<evidence type="ECO:0000313" key="5">
    <source>
        <dbReference type="EMBL" id="CAI9113606.1"/>
    </source>
</evidence>
<proteinExistence type="inferred from homology"/>
<sequence>MKLSESDKTSSILILFFICLLIIAIPVVQCSRKDPINSSVVLSLPLYPYSSILKQHRHRNYTQLKQSRIAADAARINSISSRIRYKGHNHNDPFHQQAKTSPRTAVFPNAYQTYLVNIGVGQPEKQIFLVMDTGSSITWLQCQPCDPCFFQFGPVFDPSNSSTFSLLPCSSPQCSSIPNEEKLCSGESCGYTIAYGDGSDQSSGIYATETLTFDDSPVKGIAIGCGHTSLTPPNGFSSAAGIIGLGLEPQSFPSQINASSFSYCLVAMDSGKFSPLEFNSAPPIDSVFTPMVTNPKTATQFYYLGLAGITVGGTLLPIPATLFDFHDDGTGGVILDSGSSLTYFPLDVYQPLSDAITQRAPPGSYLDPSDPTCYEITSDDSLEKFPEVGFVFAGNNGNKTLTFGPRNYMMKPDDPGSKLYCWCFELSPFGDSDTQTIIGMRQQQGIRITFDLVNKQIGFSLNKC</sequence>
<name>A0AAV1E0K5_OLDCO</name>
<dbReference type="InterPro" id="IPR001969">
    <property type="entry name" value="Aspartic_peptidase_AS"/>
</dbReference>
<reference evidence="5" key="1">
    <citation type="submission" date="2023-03" db="EMBL/GenBank/DDBJ databases">
        <authorList>
            <person name="Julca I."/>
        </authorList>
    </citation>
    <scope>NUCLEOTIDE SEQUENCE</scope>
</reference>
<dbReference type="PROSITE" id="PS51767">
    <property type="entry name" value="PEPTIDASE_A1"/>
    <property type="match status" value="1"/>
</dbReference>
<dbReference type="PANTHER" id="PTHR13683:SF679">
    <property type="entry name" value="ASPARTYL PROTEASE FAMILY PROTEIN 2"/>
    <property type="match status" value="1"/>
</dbReference>
<organism evidence="5 6">
    <name type="scientific">Oldenlandia corymbosa var. corymbosa</name>
    <dbReference type="NCBI Taxonomy" id="529605"/>
    <lineage>
        <taxon>Eukaryota</taxon>
        <taxon>Viridiplantae</taxon>
        <taxon>Streptophyta</taxon>
        <taxon>Embryophyta</taxon>
        <taxon>Tracheophyta</taxon>
        <taxon>Spermatophyta</taxon>
        <taxon>Magnoliopsida</taxon>
        <taxon>eudicotyledons</taxon>
        <taxon>Gunneridae</taxon>
        <taxon>Pentapetalae</taxon>
        <taxon>asterids</taxon>
        <taxon>lamiids</taxon>
        <taxon>Gentianales</taxon>
        <taxon>Rubiaceae</taxon>
        <taxon>Rubioideae</taxon>
        <taxon>Spermacoceae</taxon>
        <taxon>Hedyotis-Oldenlandia complex</taxon>
        <taxon>Oldenlandia</taxon>
    </lineage>
</organism>
<accession>A0AAV1E0K5</accession>
<dbReference type="Pfam" id="PF14543">
    <property type="entry name" value="TAXi_N"/>
    <property type="match status" value="1"/>
</dbReference>
<dbReference type="SUPFAM" id="SSF50630">
    <property type="entry name" value="Acid proteases"/>
    <property type="match status" value="1"/>
</dbReference>
<feature type="active site" evidence="2">
    <location>
        <position position="336"/>
    </location>
</feature>
<feature type="active site" evidence="2">
    <location>
        <position position="132"/>
    </location>
</feature>
<protein>
    <submittedName>
        <fullName evidence="5">OLC1v1014239C1</fullName>
    </submittedName>
</protein>
<comment type="similarity">
    <text evidence="1">Belongs to the peptidase A1 family.</text>
</comment>
<dbReference type="InterPro" id="IPR033121">
    <property type="entry name" value="PEPTIDASE_A1"/>
</dbReference>
<keyword evidence="3" id="KW-0732">Signal</keyword>
<dbReference type="EMBL" id="OX459124">
    <property type="protein sequence ID" value="CAI9113606.1"/>
    <property type="molecule type" value="Genomic_DNA"/>
</dbReference>
<evidence type="ECO:0000256" key="3">
    <source>
        <dbReference type="SAM" id="SignalP"/>
    </source>
</evidence>
<dbReference type="InterPro" id="IPR032799">
    <property type="entry name" value="TAXi_C"/>
</dbReference>
<dbReference type="InterPro" id="IPR021109">
    <property type="entry name" value="Peptidase_aspartic_dom_sf"/>
</dbReference>
<feature type="domain" description="Peptidase A1" evidence="4">
    <location>
        <begin position="114"/>
        <end position="460"/>
    </location>
</feature>
<evidence type="ECO:0000256" key="1">
    <source>
        <dbReference type="ARBA" id="ARBA00007447"/>
    </source>
</evidence>
<dbReference type="Proteomes" id="UP001161247">
    <property type="component" value="Chromosome 7"/>
</dbReference>
<feature type="chain" id="PRO_5043370649" evidence="3">
    <location>
        <begin position="31"/>
        <end position="464"/>
    </location>
</feature>
<dbReference type="AlphaFoldDB" id="A0AAV1E0K5"/>
<dbReference type="GO" id="GO:0006508">
    <property type="term" value="P:proteolysis"/>
    <property type="evidence" value="ECO:0007669"/>
    <property type="project" value="InterPro"/>
</dbReference>
<evidence type="ECO:0000313" key="6">
    <source>
        <dbReference type="Proteomes" id="UP001161247"/>
    </source>
</evidence>
<dbReference type="InterPro" id="IPR032861">
    <property type="entry name" value="TAXi_N"/>
</dbReference>
<dbReference type="GO" id="GO:0004190">
    <property type="term" value="F:aspartic-type endopeptidase activity"/>
    <property type="evidence" value="ECO:0007669"/>
    <property type="project" value="InterPro"/>
</dbReference>
<gene>
    <name evidence="5" type="ORF">OLC1_LOCUS20577</name>
</gene>
<feature type="signal peptide" evidence="3">
    <location>
        <begin position="1"/>
        <end position="30"/>
    </location>
</feature>
<dbReference type="InterPro" id="IPR001461">
    <property type="entry name" value="Aspartic_peptidase_A1"/>
</dbReference>
<dbReference type="Gene3D" id="2.40.70.10">
    <property type="entry name" value="Acid Proteases"/>
    <property type="match status" value="2"/>
</dbReference>
<dbReference type="Pfam" id="PF14541">
    <property type="entry name" value="TAXi_C"/>
    <property type="match status" value="1"/>
</dbReference>
<keyword evidence="6" id="KW-1185">Reference proteome</keyword>
<evidence type="ECO:0000256" key="2">
    <source>
        <dbReference type="PIRSR" id="PIRSR601461-1"/>
    </source>
</evidence>
<dbReference type="PROSITE" id="PS00141">
    <property type="entry name" value="ASP_PROTEASE"/>
    <property type="match status" value="1"/>
</dbReference>